<feature type="compositionally biased region" description="Polar residues" evidence="1">
    <location>
        <begin position="227"/>
        <end position="239"/>
    </location>
</feature>
<dbReference type="SMART" id="SM00325">
    <property type="entry name" value="RhoGEF"/>
    <property type="match status" value="1"/>
</dbReference>
<feature type="compositionally biased region" description="Polar residues" evidence="1">
    <location>
        <begin position="317"/>
        <end position="349"/>
    </location>
</feature>
<dbReference type="Gene3D" id="1.20.900.10">
    <property type="entry name" value="Dbl homology (DH) domain"/>
    <property type="match status" value="1"/>
</dbReference>
<feature type="compositionally biased region" description="Polar residues" evidence="1">
    <location>
        <begin position="986"/>
        <end position="996"/>
    </location>
</feature>
<dbReference type="InterPro" id="IPR000219">
    <property type="entry name" value="DH_dom"/>
</dbReference>
<feature type="compositionally biased region" description="Low complexity" evidence="1">
    <location>
        <begin position="71"/>
        <end position="82"/>
    </location>
</feature>
<organism evidence="3 4">
    <name type="scientific">Rhizoctonia solani</name>
    <dbReference type="NCBI Taxonomy" id="456999"/>
    <lineage>
        <taxon>Eukaryota</taxon>
        <taxon>Fungi</taxon>
        <taxon>Dikarya</taxon>
        <taxon>Basidiomycota</taxon>
        <taxon>Agaricomycotina</taxon>
        <taxon>Agaricomycetes</taxon>
        <taxon>Cantharellales</taxon>
        <taxon>Ceratobasidiaceae</taxon>
        <taxon>Rhizoctonia</taxon>
    </lineage>
</organism>
<feature type="region of interest" description="Disordered" evidence="1">
    <location>
        <begin position="885"/>
        <end position="924"/>
    </location>
</feature>
<feature type="region of interest" description="Disordered" evidence="1">
    <location>
        <begin position="462"/>
        <end position="585"/>
    </location>
</feature>
<dbReference type="PANTHER" id="PTHR16777">
    <property type="entry name" value="PROTEIN ECT2"/>
    <property type="match status" value="1"/>
</dbReference>
<feature type="compositionally biased region" description="Low complexity" evidence="1">
    <location>
        <begin position="914"/>
        <end position="924"/>
    </location>
</feature>
<dbReference type="InterPro" id="IPR026817">
    <property type="entry name" value="Ect2"/>
</dbReference>
<dbReference type="GO" id="GO:0005634">
    <property type="term" value="C:nucleus"/>
    <property type="evidence" value="ECO:0007669"/>
    <property type="project" value="InterPro"/>
</dbReference>
<feature type="region of interest" description="Disordered" evidence="1">
    <location>
        <begin position="282"/>
        <end position="374"/>
    </location>
</feature>
<dbReference type="KEGG" id="rsx:RhiXN_11100"/>
<feature type="compositionally biased region" description="Polar residues" evidence="1">
    <location>
        <begin position="485"/>
        <end position="513"/>
    </location>
</feature>
<dbReference type="GO" id="GO:0005096">
    <property type="term" value="F:GTPase activator activity"/>
    <property type="evidence" value="ECO:0007669"/>
    <property type="project" value="InterPro"/>
</dbReference>
<feature type="region of interest" description="Disordered" evidence="1">
    <location>
        <begin position="1"/>
        <end position="268"/>
    </location>
</feature>
<dbReference type="PROSITE" id="PS50010">
    <property type="entry name" value="DH_2"/>
    <property type="match status" value="1"/>
</dbReference>
<feature type="region of interest" description="Disordered" evidence="1">
    <location>
        <begin position="1299"/>
        <end position="1353"/>
    </location>
</feature>
<gene>
    <name evidence="3" type="ORF">RhiXN_11100</name>
</gene>
<protein>
    <recommendedName>
        <fullName evidence="2">DH domain-containing protein</fullName>
    </recommendedName>
</protein>
<evidence type="ECO:0000259" key="2">
    <source>
        <dbReference type="PROSITE" id="PS50010"/>
    </source>
</evidence>
<evidence type="ECO:0000313" key="3">
    <source>
        <dbReference type="EMBL" id="QRW26023.1"/>
    </source>
</evidence>
<evidence type="ECO:0000313" key="4">
    <source>
        <dbReference type="Proteomes" id="UP000650533"/>
    </source>
</evidence>
<dbReference type="RefSeq" id="XP_043186260.1">
    <property type="nucleotide sequence ID" value="XM_043330915.1"/>
</dbReference>
<feature type="compositionally biased region" description="Polar residues" evidence="1">
    <location>
        <begin position="791"/>
        <end position="805"/>
    </location>
</feature>
<dbReference type="GeneID" id="67033378"/>
<dbReference type="Proteomes" id="UP000650533">
    <property type="component" value="Chromosome 14"/>
</dbReference>
<dbReference type="SUPFAM" id="SSF48065">
    <property type="entry name" value="DBL homology domain (DH-domain)"/>
    <property type="match status" value="1"/>
</dbReference>
<feature type="compositionally biased region" description="Basic and acidic residues" evidence="1">
    <location>
        <begin position="351"/>
        <end position="374"/>
    </location>
</feature>
<feature type="compositionally biased region" description="Polar residues" evidence="1">
    <location>
        <begin position="689"/>
        <end position="705"/>
    </location>
</feature>
<feature type="compositionally biased region" description="Polar residues" evidence="1">
    <location>
        <begin position="1302"/>
        <end position="1322"/>
    </location>
</feature>
<feature type="compositionally biased region" description="Low complexity" evidence="1">
    <location>
        <begin position="1325"/>
        <end position="1351"/>
    </location>
</feature>
<feature type="compositionally biased region" description="Low complexity" evidence="1">
    <location>
        <begin position="188"/>
        <end position="201"/>
    </location>
</feature>
<feature type="region of interest" description="Disordered" evidence="1">
    <location>
        <begin position="689"/>
        <end position="708"/>
    </location>
</feature>
<feature type="compositionally biased region" description="Basic and acidic residues" evidence="1">
    <location>
        <begin position="166"/>
        <end position="175"/>
    </location>
</feature>
<dbReference type="Pfam" id="PF00621">
    <property type="entry name" value="RhoGEF"/>
    <property type="match status" value="1"/>
</dbReference>
<feature type="domain" description="DH" evidence="2">
    <location>
        <begin position="1065"/>
        <end position="1254"/>
    </location>
</feature>
<dbReference type="InterPro" id="IPR035899">
    <property type="entry name" value="DBL_dom_sf"/>
</dbReference>
<reference evidence="3" key="1">
    <citation type="submission" date="2020-05" db="EMBL/GenBank/DDBJ databases">
        <title>Evolutionary and genomic comparisons of hybrid uninucleate and nonhybrid Rhizoctonia fungi.</title>
        <authorList>
            <person name="Li C."/>
            <person name="Chen X."/>
        </authorList>
    </citation>
    <scope>NUCLEOTIDE SEQUENCE</scope>
    <source>
        <strain evidence="3">AG-1 IA</strain>
    </source>
</reference>
<evidence type="ECO:0000256" key="1">
    <source>
        <dbReference type="SAM" id="MobiDB-lite"/>
    </source>
</evidence>
<feature type="region of interest" description="Disordered" evidence="1">
    <location>
        <begin position="970"/>
        <end position="1012"/>
    </location>
</feature>
<dbReference type="GO" id="GO:0005085">
    <property type="term" value="F:guanyl-nucleotide exchange factor activity"/>
    <property type="evidence" value="ECO:0007669"/>
    <property type="project" value="InterPro"/>
</dbReference>
<dbReference type="GO" id="GO:0000281">
    <property type="term" value="P:mitotic cytokinesis"/>
    <property type="evidence" value="ECO:0007669"/>
    <property type="project" value="TreeGrafter"/>
</dbReference>
<sequence length="1640" mass="181147">MRRGSRYMGVIQHRNEWHNDDASDYSQEDDTRNASPMISAHARSSREKPSGIPRPGGQASRPPVAVDPARSRSQSSSFSTGSCATDESIPPVPQITRNRGRSGPTEITHDLHDTNIDCSHNRPNSSLSRRPSSIARPHYRSYSRSTHLSSEILPIPPLPDSNSDGDSMRDMEQTPKRASWAKDRRRFATATSTATKSSNTNKDSDLLSAEDLGRQFNHPPTPVAGGRQSSLKPPSNFRSSIVPPSVTAPIPSRIPSTSTKPVGKPPKTRQILENEIDYLNSSHTSSLTEGSVRDRALSVSHGGGKVPQVASRHAFSKMNTSNPSRATSTSRTENIGQPQTTANCFSGRNRTSRDRQSIIHPGRRSDEPSKESEPIVISSRHDTELPISPFNQPDALVSNHVLQQDNDDPPKSEAISSPVETMLIGSAPTSQPSATPNSKWVLTPARTTNESLVYAPPIHTVSSAEEGGRLSEPSPSKGTPGLSIKAQSPINQEPPSSIFQRFTRRASFSTSKSPKGANASKIQSTSTPKGRLEVDHNAGESPFDLELETPRPVASIGRGAGTNNATAQHDLSDHQRNRQSSANKSTYCYGSMVQDVRKPRSKVVEEVVGNDADKLGSPFMGDGSPRFGIDERFRSPKKRNKSGLRNHTVVLNDDRSQELLEYYGHGIVEPENAANYFIEGLPIGTVLSSPGNGSTAQTPKGTIPSSPMVLSKKRSQYNYNGRTRPAVGAIPKQEGSKRILEVINTSSDDRAPIAKPGSRSSSSVPPPIITRTSVTSLDSSTRSEFSESSDQESGGRNQLSANNYQEENESRGSRTPTNVRFAPELTIHESSDSGHKLPAEDLQVHPASHKISPGVNGRLVHRVSQLPIPRQRKTNSALFRALEQPYNSSSSTTVASLDSSPTSGESNSASDAKTSSGYMTTGTSMEGLHTASSIGSSLDGRAVGDIRWSDTQELSGAAAALFHNIERTHSGRSAKPISEDSEKESLSVNADETNYGFNKESDESNHYWSENSSGLNLDDLQRDSYGKRRMSTQDKRKAIHESWRASLEDIEFKRLEKAYEPTELCRQELIWEFHQSERMFVETMRTLIRLFFQPLRTQDQRKWITGLSPEVTKLFDWLDDIAHLHEQLLDALETMRQDHEQVIILFSETVQPFIPLMELYQPYVVRMDETVKQISAMTLDSSSHFGEFVRMKHALADCEDSLEDMIKRPLSRVREYIHFFETLLTFTPRTHPDHFSCFSLLHSMDGMMQVLDEVKTREEEYELTKSLLSRVSGLPSQFVAATRENRLLAQGPLTRVHVNKEGCSSGQSASTTRQSGTFVGHQSRNRSGSRSIIGSSSTDSSRRSTSSCSTGLRNASTDYHTHFTSATSSSVNVSRNSLQVSRLAFGARSQIASVHASKSRPKSPGIDCSGETEMYVLVFTNYIILTKRVMVGGLSRSPMQSSDNQWDTLESLGVFRLLGVTDYHGRYGHEYLISLDLAPISDTGLDDIDFPLFLGITSQENKTHDGIQGLQKICQQWFISFQQCYLHTLRSISFPSQSGVATISMDRIEPSISSEIRFPKSPSQQLERTVKRKEARLPPLGNAEEEREEREFWTERFNAISREMKQSYEGISRSTTAEASASKLTESNGIVRFRSSNTFI</sequence>
<feature type="compositionally biased region" description="Low complexity" evidence="1">
    <location>
        <begin position="888"/>
        <end position="900"/>
    </location>
</feature>
<accession>A0A8H8T2X2</accession>
<feature type="compositionally biased region" description="Low complexity" evidence="1">
    <location>
        <begin position="121"/>
        <end position="133"/>
    </location>
</feature>
<dbReference type="GO" id="GO:0005938">
    <property type="term" value="C:cell cortex"/>
    <property type="evidence" value="ECO:0007669"/>
    <property type="project" value="TreeGrafter"/>
</dbReference>
<proteinExistence type="predicted"/>
<dbReference type="EMBL" id="CP059671">
    <property type="protein sequence ID" value="QRW26023.1"/>
    <property type="molecule type" value="Genomic_DNA"/>
</dbReference>
<name>A0A8H8T2X2_9AGAM</name>
<dbReference type="PANTHER" id="PTHR16777:SF2">
    <property type="entry name" value="PROTEIN ECT2"/>
    <property type="match status" value="1"/>
</dbReference>
<feature type="region of interest" description="Disordered" evidence="1">
    <location>
        <begin position="743"/>
        <end position="818"/>
    </location>
</feature>
<feature type="compositionally biased region" description="Polar residues" evidence="1">
    <location>
        <begin position="901"/>
        <end position="913"/>
    </location>
</feature>
<dbReference type="GO" id="GO:2000431">
    <property type="term" value="P:regulation of cytokinesis, actomyosin contractile ring assembly"/>
    <property type="evidence" value="ECO:0007669"/>
    <property type="project" value="InterPro"/>
</dbReference>
<feature type="compositionally biased region" description="Low complexity" evidence="1">
    <location>
        <begin position="758"/>
        <end position="788"/>
    </location>
</feature>